<dbReference type="RefSeq" id="WP_212772412.1">
    <property type="nucleotide sequence ID" value="NZ_AP024601.1"/>
</dbReference>
<gene>
    <name evidence="3" type="ORF">JIR001_18030</name>
</gene>
<proteinExistence type="predicted"/>
<feature type="compositionally biased region" description="Polar residues" evidence="1">
    <location>
        <begin position="116"/>
        <end position="142"/>
    </location>
</feature>
<reference evidence="3" key="1">
    <citation type="journal article" date="2013" name="Int. J. Syst. Evol. Microbiol.">
        <title>Polycladomyces abyssicola gen. nov., sp. nov., a thermophilic filamentous bacterium isolated from hemipelagic sediment.</title>
        <authorList>
            <person name="Tsubouchi T."/>
            <person name="Shimane Y."/>
            <person name="Mori K."/>
            <person name="Usui K."/>
            <person name="Hiraki T."/>
            <person name="Tame A."/>
            <person name="Uematsu K."/>
            <person name="Maruyama T."/>
            <person name="Hatada Y."/>
        </authorList>
    </citation>
    <scope>NUCLEOTIDE SEQUENCE</scope>
    <source>
        <strain evidence="3">JIR-001</strain>
    </source>
</reference>
<keyword evidence="2" id="KW-1133">Transmembrane helix</keyword>
<dbReference type="KEGG" id="pabs:JIR001_18030"/>
<accession>A0A8D5ZMT6</accession>
<dbReference type="SUPFAM" id="SSF47413">
    <property type="entry name" value="lambda repressor-like DNA-binding domains"/>
    <property type="match status" value="1"/>
</dbReference>
<dbReference type="InterPro" id="IPR050400">
    <property type="entry name" value="Bact_Cytoskel_RodZ"/>
</dbReference>
<keyword evidence="2" id="KW-0812">Transmembrane</keyword>
<feature type="compositionally biased region" description="Polar residues" evidence="1">
    <location>
        <begin position="159"/>
        <end position="175"/>
    </location>
</feature>
<dbReference type="InterPro" id="IPR010982">
    <property type="entry name" value="Lambda_DNA-bd_dom_sf"/>
</dbReference>
<dbReference type="EMBL" id="AP024601">
    <property type="protein sequence ID" value="BCU82020.1"/>
    <property type="molecule type" value="Genomic_DNA"/>
</dbReference>
<keyword evidence="4" id="KW-1185">Reference proteome</keyword>
<evidence type="ECO:0000256" key="2">
    <source>
        <dbReference type="SAM" id="Phobius"/>
    </source>
</evidence>
<sequence>MSADIGRQLKETRESLGLTLDDIQAKTRILKGYLIAIENGQFDKLPSPYYARKYLRQYAEAVGLEPQHILRKFRTNEMTQEKLLEWTTQSMSAVNPDEHKPSSQTTGRFATERLEQTSVHRPSTTASQVYQNDSQSVHSTQRLPALLSDPGETEPASPTEDSPSESMSLSRTNPPVSVRGRGRRKVTRTRKKNGLLGKQRIWLWALSGVLLVSITAGGVYSFLNKEDGGAGQVAAGKNQVTLSNAGKTDPSKEDPSAKLTFVNEDEDTNKYELQSQKQLHLMIQAIDVSRVVITEQKYGAPIKDVTLHPGEEFEYEGAHAELWVRFQFPQNIRMLVNGKPVDPSFYVHIVKKLT</sequence>
<evidence type="ECO:0000313" key="4">
    <source>
        <dbReference type="Proteomes" id="UP000677436"/>
    </source>
</evidence>
<organism evidence="3 4">
    <name type="scientific">Polycladomyces abyssicola</name>
    <dbReference type="NCBI Taxonomy" id="1125966"/>
    <lineage>
        <taxon>Bacteria</taxon>
        <taxon>Bacillati</taxon>
        <taxon>Bacillota</taxon>
        <taxon>Bacilli</taxon>
        <taxon>Bacillales</taxon>
        <taxon>Thermoactinomycetaceae</taxon>
        <taxon>Polycladomyces</taxon>
    </lineage>
</organism>
<reference evidence="3" key="2">
    <citation type="journal article" date="2021" name="Microbiol. Resour. Announc.">
        <title>Complete Genome Sequence of Polycladomyces abyssicola JIR-001T, Isolated from Hemipelagic Sediment in Deep Seawater.</title>
        <authorList>
            <person name="Tsubouchi T."/>
            <person name="Kaneko Y."/>
        </authorList>
    </citation>
    <scope>NUCLEOTIDE SEQUENCE</scope>
    <source>
        <strain evidence="3">JIR-001</strain>
    </source>
</reference>
<dbReference type="Proteomes" id="UP000677436">
    <property type="component" value="Chromosome"/>
</dbReference>
<dbReference type="PANTHER" id="PTHR34475">
    <property type="match status" value="1"/>
</dbReference>
<dbReference type="GO" id="GO:0003677">
    <property type="term" value="F:DNA binding"/>
    <property type="evidence" value="ECO:0007669"/>
    <property type="project" value="InterPro"/>
</dbReference>
<evidence type="ECO:0000313" key="3">
    <source>
        <dbReference type="EMBL" id="BCU82020.1"/>
    </source>
</evidence>
<dbReference type="PANTHER" id="PTHR34475:SF1">
    <property type="entry name" value="CYTOSKELETON PROTEIN RODZ"/>
    <property type="match status" value="1"/>
</dbReference>
<dbReference type="Pfam" id="PF13413">
    <property type="entry name" value="HTH_25"/>
    <property type="match status" value="1"/>
</dbReference>
<dbReference type="Gene3D" id="1.10.260.40">
    <property type="entry name" value="lambda repressor-like DNA-binding domains"/>
    <property type="match status" value="1"/>
</dbReference>
<protein>
    <submittedName>
        <fullName evidence="3">Uncharacterized protein</fullName>
    </submittedName>
</protein>
<keyword evidence="2" id="KW-0472">Membrane</keyword>
<name>A0A8D5ZMT6_9BACL</name>
<dbReference type="AlphaFoldDB" id="A0A8D5ZMT6"/>
<dbReference type="InterPro" id="IPR001387">
    <property type="entry name" value="Cro/C1-type_HTH"/>
</dbReference>
<feature type="compositionally biased region" description="Basic residues" evidence="1">
    <location>
        <begin position="180"/>
        <end position="191"/>
    </location>
</feature>
<dbReference type="CDD" id="cd00093">
    <property type="entry name" value="HTH_XRE"/>
    <property type="match status" value="1"/>
</dbReference>
<feature type="transmembrane region" description="Helical" evidence="2">
    <location>
        <begin position="201"/>
        <end position="223"/>
    </location>
</feature>
<feature type="region of interest" description="Disordered" evidence="1">
    <location>
        <begin position="115"/>
        <end position="191"/>
    </location>
</feature>
<evidence type="ECO:0000256" key="1">
    <source>
        <dbReference type="SAM" id="MobiDB-lite"/>
    </source>
</evidence>